<dbReference type="PANTHER" id="PTHR10984">
    <property type="entry name" value="ENDOPLASMIC RETICULUM-GOLGI INTERMEDIATE COMPARTMENT PROTEIN"/>
    <property type="match status" value="1"/>
</dbReference>
<comment type="subcellular location">
    <subcellularLocation>
        <location evidence="1">Membrane</location>
        <topology evidence="1">Multi-pass membrane protein</topology>
    </subcellularLocation>
</comment>
<dbReference type="OrthoDB" id="270930at2759"/>
<keyword evidence="10" id="KW-1185">Reference proteome</keyword>
<name>A0A9Q0R7X9_ANAIG</name>
<keyword evidence="3 6" id="KW-0812">Transmembrane</keyword>
<comment type="similarity">
    <text evidence="2">Belongs to the ERGIC family.</text>
</comment>
<evidence type="ECO:0000256" key="2">
    <source>
        <dbReference type="ARBA" id="ARBA00005648"/>
    </source>
</evidence>
<feature type="domain" description="Endoplasmic reticulum vesicle transporter C-terminal" evidence="7">
    <location>
        <begin position="130"/>
        <end position="344"/>
    </location>
</feature>
<evidence type="ECO:0000259" key="7">
    <source>
        <dbReference type="Pfam" id="PF07970"/>
    </source>
</evidence>
<dbReference type="Pfam" id="PF07970">
    <property type="entry name" value="COPIIcoated_ERV"/>
    <property type="match status" value="1"/>
</dbReference>
<evidence type="ECO:0000259" key="8">
    <source>
        <dbReference type="Pfam" id="PF13850"/>
    </source>
</evidence>
<organism evidence="9 10">
    <name type="scientific">Anaeramoeba ignava</name>
    <name type="common">Anaerobic marine amoeba</name>
    <dbReference type="NCBI Taxonomy" id="1746090"/>
    <lineage>
        <taxon>Eukaryota</taxon>
        <taxon>Metamonada</taxon>
        <taxon>Anaeramoebidae</taxon>
        <taxon>Anaeramoeba</taxon>
    </lineage>
</organism>
<dbReference type="GO" id="GO:0005783">
    <property type="term" value="C:endoplasmic reticulum"/>
    <property type="evidence" value="ECO:0007669"/>
    <property type="project" value="TreeGrafter"/>
</dbReference>
<proteinExistence type="inferred from homology"/>
<dbReference type="EMBL" id="JAPDFW010000094">
    <property type="protein sequence ID" value="KAJ5070557.1"/>
    <property type="molecule type" value="Genomic_DNA"/>
</dbReference>
<evidence type="ECO:0000256" key="1">
    <source>
        <dbReference type="ARBA" id="ARBA00004141"/>
    </source>
</evidence>
<dbReference type="AlphaFoldDB" id="A0A9Q0R7X9"/>
<protein>
    <submittedName>
        <fullName evidence="9">Endoplasmic reticulum-golgi intermediate compartment protein</fullName>
    </submittedName>
</protein>
<gene>
    <name evidence="9" type="ORF">M0811_10826</name>
</gene>
<evidence type="ECO:0000256" key="5">
    <source>
        <dbReference type="ARBA" id="ARBA00023136"/>
    </source>
</evidence>
<sequence>MKNFPSIIKKFDAYPKTDEEFRIKTFSGAIVSIISGAIMLILFINEMVFYLTPEVKQELYVDLSKGGKMEINLNITFPEIPCDYLHVDVLDSSGERQLDVNQNLDFQPIQQTYYGYEKVEPEKDDRCLSCYGAKEGCCNTCDSVKAAYFQRGWLFDPKKISQCQKKNEIPANSPDVNYGCEISGKLIVNKVHGNFHVGLGKSFQSGNQHYHDFTFESLHRINLSHIVHTLSFGNPYPGIINPLDGTYSIQTFDGSMMFQNFITVVPTIYQPTSGDRILTNQYSVYDYSREIYKDSNNGLPGVFFFFDFSPIVVHLQEQNKSFFHFLTQLCAIIGGVFTVSSLIDSAIYRWSLFKKKRSTNSDLPIKNK</sequence>
<dbReference type="GO" id="GO:0016020">
    <property type="term" value="C:membrane"/>
    <property type="evidence" value="ECO:0007669"/>
    <property type="project" value="UniProtKB-SubCell"/>
</dbReference>
<dbReference type="GO" id="GO:0030134">
    <property type="term" value="C:COPII-coated ER to Golgi transport vesicle"/>
    <property type="evidence" value="ECO:0007669"/>
    <property type="project" value="TreeGrafter"/>
</dbReference>
<comment type="caution">
    <text evidence="9">The sequence shown here is derived from an EMBL/GenBank/DDBJ whole genome shotgun (WGS) entry which is preliminary data.</text>
</comment>
<reference evidence="9" key="1">
    <citation type="submission" date="2022-10" db="EMBL/GenBank/DDBJ databases">
        <title>Novel sulphate-reducing endosymbionts in the free-living metamonad Anaeramoeba.</title>
        <authorList>
            <person name="Jerlstrom-Hultqvist J."/>
            <person name="Cepicka I."/>
            <person name="Gallot-Lavallee L."/>
            <person name="Salas-Leiva D."/>
            <person name="Curtis B.A."/>
            <person name="Zahonova K."/>
            <person name="Pipaliya S."/>
            <person name="Dacks J."/>
            <person name="Roger A.J."/>
        </authorList>
    </citation>
    <scope>NUCLEOTIDE SEQUENCE</scope>
    <source>
        <strain evidence="9">BMAN</strain>
    </source>
</reference>
<feature type="transmembrane region" description="Helical" evidence="6">
    <location>
        <begin position="325"/>
        <end position="348"/>
    </location>
</feature>
<dbReference type="Pfam" id="PF13850">
    <property type="entry name" value="ERGIC_N"/>
    <property type="match status" value="1"/>
</dbReference>
<evidence type="ECO:0000313" key="10">
    <source>
        <dbReference type="Proteomes" id="UP001149090"/>
    </source>
</evidence>
<evidence type="ECO:0000256" key="3">
    <source>
        <dbReference type="ARBA" id="ARBA00022692"/>
    </source>
</evidence>
<dbReference type="InterPro" id="IPR039542">
    <property type="entry name" value="Erv_N"/>
</dbReference>
<evidence type="ECO:0000256" key="4">
    <source>
        <dbReference type="ARBA" id="ARBA00022989"/>
    </source>
</evidence>
<dbReference type="InterPro" id="IPR012936">
    <property type="entry name" value="Erv_C"/>
</dbReference>
<keyword evidence="4 6" id="KW-1133">Transmembrane helix</keyword>
<evidence type="ECO:0000313" key="9">
    <source>
        <dbReference type="EMBL" id="KAJ5070557.1"/>
    </source>
</evidence>
<keyword evidence="5 6" id="KW-0472">Membrane</keyword>
<feature type="domain" description="Endoplasmic reticulum vesicle transporter N-terminal" evidence="8">
    <location>
        <begin position="8"/>
        <end position="98"/>
    </location>
</feature>
<accession>A0A9Q0R7X9</accession>
<dbReference type="Proteomes" id="UP001149090">
    <property type="component" value="Unassembled WGS sequence"/>
</dbReference>
<feature type="transmembrane region" description="Helical" evidence="6">
    <location>
        <begin position="21"/>
        <end position="44"/>
    </location>
</feature>
<dbReference type="PANTHER" id="PTHR10984:SF25">
    <property type="entry name" value="ENDOPLASMIC RETICULUM-GOLGI INTERMEDIATE COMPARTMENT PROTEIN 3"/>
    <property type="match status" value="1"/>
</dbReference>
<dbReference type="InterPro" id="IPR045888">
    <property type="entry name" value="Erv"/>
</dbReference>
<evidence type="ECO:0000256" key="6">
    <source>
        <dbReference type="SAM" id="Phobius"/>
    </source>
</evidence>
<dbReference type="OMA" id="QRHEGCR"/>